<dbReference type="EMBL" id="KN832870">
    <property type="protein sequence ID" value="KIN09073.1"/>
    <property type="molecule type" value="Genomic_DNA"/>
</dbReference>
<reference evidence="1 2" key="1">
    <citation type="submission" date="2014-04" db="EMBL/GenBank/DDBJ databases">
        <authorList>
            <consortium name="DOE Joint Genome Institute"/>
            <person name="Kuo A."/>
            <person name="Martino E."/>
            <person name="Perotto S."/>
            <person name="Kohler A."/>
            <person name="Nagy L.G."/>
            <person name="Floudas D."/>
            <person name="Copeland A."/>
            <person name="Barry K.W."/>
            <person name="Cichocki N."/>
            <person name="Veneault-Fourrey C."/>
            <person name="LaButti K."/>
            <person name="Lindquist E.A."/>
            <person name="Lipzen A."/>
            <person name="Lundell T."/>
            <person name="Morin E."/>
            <person name="Murat C."/>
            <person name="Sun H."/>
            <person name="Tunlid A."/>
            <person name="Henrissat B."/>
            <person name="Grigoriev I.V."/>
            <person name="Hibbett D.S."/>
            <person name="Martin F."/>
            <person name="Nordberg H.P."/>
            <person name="Cantor M.N."/>
            <person name="Hua S.X."/>
        </authorList>
    </citation>
    <scope>NUCLEOTIDE SEQUENCE [LARGE SCALE GENOMIC DNA]</scope>
    <source>
        <strain evidence="1 2">Zn</strain>
    </source>
</reference>
<dbReference type="InParanoid" id="A0A0C3E3Y5"/>
<organism evidence="1 2">
    <name type="scientific">Oidiodendron maius (strain Zn)</name>
    <dbReference type="NCBI Taxonomy" id="913774"/>
    <lineage>
        <taxon>Eukaryota</taxon>
        <taxon>Fungi</taxon>
        <taxon>Dikarya</taxon>
        <taxon>Ascomycota</taxon>
        <taxon>Pezizomycotina</taxon>
        <taxon>Leotiomycetes</taxon>
        <taxon>Leotiomycetes incertae sedis</taxon>
        <taxon>Myxotrichaceae</taxon>
        <taxon>Oidiodendron</taxon>
    </lineage>
</organism>
<accession>A0A0C3E3Y5</accession>
<dbReference type="AlphaFoldDB" id="A0A0C3E3Y5"/>
<sequence length="615" mass="69771">MSHFGLTTETLIDLLDCELKRYSEEYVPLPRSKVDRIAKCCNAVALARSSIGRNPRKRRAHDILNDLWATFPEVFVLCASTVYVWHLGSLKSTDYLIEIKTWWKLAPHPAGLAKTVGQLNILKTLPLRQLEGCSVPTTPLLESAGVRQDLAACTNPVEIPSKTCPFSDYNDEQWTLFHLDPRGKWLRSQYEKASRYEDEVDQSFLNIESRRALTLLRIARPGKAVHPGCSCSTDRGEYLVMTEEEYFYWAQNLVDPQLVVIRDRRYIERSGEPYSAQQLLDDIGRLPQKSTIDIQDWSKKPWACSRNVRTGEEQLACRMSAENLPISEVLQRWESTNFTSLHPPLNLLNIQEFRPRYPPSGFTRYFNFLDRAANYSAITTKLAVDPESTTIGKSSLRVAGNDISACRRFSILAQGGMFSSFHMDHLGVWTGCTLEPTMHTSHARFMSLPGRAPINTSPLKYWLFVSFKDCSEDEITHEMQRFASYKGDYVPSPPARLIAVSLVEGDTIIMPPGTIHAPVTVTDCFFRGFTGVHPEYIDSTISTWDWLIKNPDCTNEVPSHETRRILEFYVRNVLANPLSHGVPDIDSFLAKCRSLGKKSIEEQSQATYLGVGQKI</sequence>
<reference evidence="2" key="2">
    <citation type="submission" date="2015-01" db="EMBL/GenBank/DDBJ databases">
        <title>Evolutionary Origins and Diversification of the Mycorrhizal Mutualists.</title>
        <authorList>
            <consortium name="DOE Joint Genome Institute"/>
            <consortium name="Mycorrhizal Genomics Consortium"/>
            <person name="Kohler A."/>
            <person name="Kuo A."/>
            <person name="Nagy L.G."/>
            <person name="Floudas D."/>
            <person name="Copeland A."/>
            <person name="Barry K.W."/>
            <person name="Cichocki N."/>
            <person name="Veneault-Fourrey C."/>
            <person name="LaButti K."/>
            <person name="Lindquist E.A."/>
            <person name="Lipzen A."/>
            <person name="Lundell T."/>
            <person name="Morin E."/>
            <person name="Murat C."/>
            <person name="Riley R."/>
            <person name="Ohm R."/>
            <person name="Sun H."/>
            <person name="Tunlid A."/>
            <person name="Henrissat B."/>
            <person name="Grigoriev I.V."/>
            <person name="Hibbett D.S."/>
            <person name="Martin F."/>
        </authorList>
    </citation>
    <scope>NUCLEOTIDE SEQUENCE [LARGE SCALE GENOMIC DNA]</scope>
    <source>
        <strain evidence="2">Zn</strain>
    </source>
</reference>
<dbReference type="SUPFAM" id="SSF51197">
    <property type="entry name" value="Clavaminate synthase-like"/>
    <property type="match status" value="1"/>
</dbReference>
<evidence type="ECO:0000313" key="2">
    <source>
        <dbReference type="Proteomes" id="UP000054321"/>
    </source>
</evidence>
<evidence type="ECO:0008006" key="3">
    <source>
        <dbReference type="Google" id="ProtNLM"/>
    </source>
</evidence>
<keyword evidence="2" id="KW-1185">Reference proteome</keyword>
<dbReference type="OrthoDB" id="4773048at2759"/>
<proteinExistence type="predicted"/>
<gene>
    <name evidence="1" type="ORF">OIDMADRAFT_23792</name>
</gene>
<protein>
    <recommendedName>
        <fullName evidence="3">JmjC domain-containing protein</fullName>
    </recommendedName>
</protein>
<dbReference type="HOGENOM" id="CLU_444164_0_0_1"/>
<dbReference type="Proteomes" id="UP000054321">
    <property type="component" value="Unassembled WGS sequence"/>
</dbReference>
<evidence type="ECO:0000313" key="1">
    <source>
        <dbReference type="EMBL" id="KIN09073.1"/>
    </source>
</evidence>
<name>A0A0C3E3Y5_OIDMZ</name>